<evidence type="ECO:0000313" key="5">
    <source>
        <dbReference type="EMBL" id="MEK6466609.1"/>
    </source>
</evidence>
<dbReference type="Gene3D" id="3.20.20.300">
    <property type="entry name" value="Glycoside hydrolase, family 3, N-terminal domain"/>
    <property type="match status" value="1"/>
</dbReference>
<feature type="region of interest" description="Disordered" evidence="3">
    <location>
        <begin position="52"/>
        <end position="71"/>
    </location>
</feature>
<dbReference type="Gene3D" id="2.60.120.260">
    <property type="entry name" value="Galactose-binding domain-like"/>
    <property type="match status" value="1"/>
</dbReference>
<dbReference type="InterPro" id="IPR017853">
    <property type="entry name" value="GH"/>
</dbReference>
<accession>A0ABU9AJL5</accession>
<dbReference type="Proteomes" id="UP001367513">
    <property type="component" value="Unassembled WGS sequence"/>
</dbReference>
<dbReference type="Pfam" id="PF14310">
    <property type="entry name" value="Fn3-like"/>
    <property type="match status" value="1"/>
</dbReference>
<dbReference type="EMBL" id="JBBPIX010000015">
    <property type="protein sequence ID" value="MEK6466609.1"/>
    <property type="molecule type" value="Genomic_DNA"/>
</dbReference>
<dbReference type="Pfam" id="PF01915">
    <property type="entry name" value="Glyco_hydro_3_C"/>
    <property type="match status" value="1"/>
</dbReference>
<dbReference type="SMART" id="SM01217">
    <property type="entry name" value="Fn3_like"/>
    <property type="match status" value="1"/>
</dbReference>
<dbReference type="InterPro" id="IPR013783">
    <property type="entry name" value="Ig-like_fold"/>
</dbReference>
<dbReference type="Pfam" id="PF00933">
    <property type="entry name" value="Glyco_hydro_3"/>
    <property type="match status" value="1"/>
</dbReference>
<keyword evidence="6" id="KW-1185">Reference proteome</keyword>
<dbReference type="Gene3D" id="3.40.50.1700">
    <property type="entry name" value="Glycoside hydrolase family 3 C-terminal domain"/>
    <property type="match status" value="1"/>
</dbReference>
<sequence>MPSVDEDLLTTLIARLDLEAKVRLLTGADFWSTPAEPAIGLRRMVLSDGPSGVRGESFDERSPSLSLPSSTALGATWDPELARRYGSALGAEARRQHADVVLGPTINLHRTPFGGRHFEALSEDPLLTGELAAAYVEGLQAHGVAATPKHYVANDAESERFTVDDAVGERALHELYLAAFEPAVTRAGAWAVMSAYNGVNGSTMSENPLLAEPLTGEWGFDGLVMSDWGAVRTTVASARAEQHLVMPGPVGAWGERLVAAVRDGEVQESVVDGKLRRLLRLAARVGALEGAPTPPAAPAAEDGAGVARGLAAAGSVLLRNTGELPWDASSLGTVAVLGHNAALARTQGGGSATVRPAAVVAPLDGLRAALGEDRVRYRLGAQVAEGVQPFDPATVTDPVTGEPGLRAVFRAADGSALRSEHRLGASLIWMGAEIPDGAETVEVSARWAPEPGTHRVGAAAVGHVTVHADGTAVLDTEAVLTGDEGPGAAIFEAPSVTGEVGTDGPVDLVFRFRPSGGEAGMALFALTVGTETVVADPRAEVAAAAALAAACDVAVVVVGTSDRIESEGFDRTSLALPGHQDDLVRAVAAANPRTVVVVNSGAPVLLPWRDEVAAVLLGWFGGERFGDAVADVLLGHAEPGGRLPTTWPATGGERSVLSGRPTGGVLRYDEGVHVGHRNWLRHGETPAYPFGHGLGYTTWTLDDAVAGPWSADGVAVTVTLTNTGDRAGRQVVQAYLSRPGSDVERPVRWLAGWAVVDAAPGTTTATVAVSRRAFRHRAGGTWATEPGTYDLHLGFSVADTPLHATVEVVGEG</sequence>
<comment type="caution">
    <text evidence="5">The sequence shown here is derived from an EMBL/GenBank/DDBJ whole genome shotgun (WGS) entry which is preliminary data.</text>
</comment>
<reference evidence="5 6" key="1">
    <citation type="submission" date="2024-03" db="EMBL/GenBank/DDBJ databases">
        <title>Draft genome sequence of Pseudonocardia carboxydivorans JCM 14827.</title>
        <authorList>
            <person name="Duangmal K."/>
        </authorList>
    </citation>
    <scope>NUCLEOTIDE SEQUENCE [LARGE SCALE GENOMIC DNA]</scope>
    <source>
        <strain evidence="5 6">JCM 14827</strain>
    </source>
</reference>
<evidence type="ECO:0000313" key="6">
    <source>
        <dbReference type="Proteomes" id="UP001367513"/>
    </source>
</evidence>
<dbReference type="InterPro" id="IPR026891">
    <property type="entry name" value="Fn3-like"/>
</dbReference>
<dbReference type="InterPro" id="IPR036962">
    <property type="entry name" value="Glyco_hydro_3_N_sf"/>
</dbReference>
<organism evidence="5 6">
    <name type="scientific">Pseudonocardia alni subsp. carboxydivorans</name>
    <dbReference type="NCBI Taxonomy" id="415010"/>
    <lineage>
        <taxon>Bacteria</taxon>
        <taxon>Bacillati</taxon>
        <taxon>Actinomycetota</taxon>
        <taxon>Actinomycetes</taxon>
        <taxon>Pseudonocardiales</taxon>
        <taxon>Pseudonocardiaceae</taxon>
        <taxon>Pseudonocardia</taxon>
    </lineage>
</organism>
<dbReference type="PANTHER" id="PTHR42715">
    <property type="entry name" value="BETA-GLUCOSIDASE"/>
    <property type="match status" value="1"/>
</dbReference>
<proteinExistence type="inferred from homology"/>
<comment type="similarity">
    <text evidence="1">Belongs to the glycosyl hydrolase 3 family.</text>
</comment>
<dbReference type="RefSeq" id="WP_346105221.1">
    <property type="nucleotide sequence ID" value="NZ_BAAAOD010000043.1"/>
</dbReference>
<protein>
    <submittedName>
        <fullName evidence="5">Glycoside hydrolase family 3 C-terminal domain-containing protein</fullName>
    </submittedName>
</protein>
<evidence type="ECO:0000256" key="3">
    <source>
        <dbReference type="SAM" id="MobiDB-lite"/>
    </source>
</evidence>
<dbReference type="InterPro" id="IPR001764">
    <property type="entry name" value="Glyco_hydro_3_N"/>
</dbReference>
<evidence type="ECO:0000259" key="4">
    <source>
        <dbReference type="SMART" id="SM01217"/>
    </source>
</evidence>
<feature type="domain" description="Fibronectin type III-like" evidence="4">
    <location>
        <begin position="730"/>
        <end position="797"/>
    </location>
</feature>
<dbReference type="SUPFAM" id="SSF52279">
    <property type="entry name" value="Beta-D-glucan exohydrolase, C-terminal domain"/>
    <property type="match status" value="1"/>
</dbReference>
<evidence type="ECO:0000256" key="1">
    <source>
        <dbReference type="ARBA" id="ARBA00005336"/>
    </source>
</evidence>
<gene>
    <name evidence="5" type="ORF">WG925_22950</name>
</gene>
<dbReference type="Gene3D" id="2.60.40.10">
    <property type="entry name" value="Immunoglobulins"/>
    <property type="match status" value="1"/>
</dbReference>
<dbReference type="InterPro" id="IPR002772">
    <property type="entry name" value="Glyco_hydro_3_C"/>
</dbReference>
<name>A0ABU9AJL5_PSEA5</name>
<dbReference type="PRINTS" id="PR00133">
    <property type="entry name" value="GLHYDRLASE3"/>
</dbReference>
<dbReference type="PANTHER" id="PTHR42715:SF10">
    <property type="entry name" value="BETA-GLUCOSIDASE"/>
    <property type="match status" value="1"/>
</dbReference>
<evidence type="ECO:0000256" key="2">
    <source>
        <dbReference type="ARBA" id="ARBA00022801"/>
    </source>
</evidence>
<dbReference type="GO" id="GO:0016787">
    <property type="term" value="F:hydrolase activity"/>
    <property type="evidence" value="ECO:0007669"/>
    <property type="project" value="UniProtKB-KW"/>
</dbReference>
<keyword evidence="2 5" id="KW-0378">Hydrolase</keyword>
<dbReference type="InterPro" id="IPR036881">
    <property type="entry name" value="Glyco_hydro_3_C_sf"/>
</dbReference>
<dbReference type="InterPro" id="IPR050288">
    <property type="entry name" value="Cellulose_deg_GH3"/>
</dbReference>
<dbReference type="SUPFAM" id="SSF51445">
    <property type="entry name" value="(Trans)glycosidases"/>
    <property type="match status" value="1"/>
</dbReference>